<evidence type="ECO:0000259" key="1">
    <source>
        <dbReference type="Pfam" id="PF22217"/>
    </source>
</evidence>
<evidence type="ECO:0000313" key="2">
    <source>
        <dbReference type="EMBL" id="EYC28720.1"/>
    </source>
</evidence>
<accession>A0A016VMS2</accession>
<sequence length="104" mass="11888">MIFKLYIGENEADNKMKQIMTYNNGLSLCVTCVCVKRNSLIGALLIRHASDHDATKSDVDVAYRWCCEQPLVDLKIDWLSSDRVQLDRDIVFQNFSEKSGNSKL</sequence>
<dbReference type="Proteomes" id="UP000024635">
    <property type="component" value="Unassembled WGS sequence"/>
</dbReference>
<reference evidence="3" key="1">
    <citation type="journal article" date="2015" name="Nat. Genet.">
        <title>The genome and transcriptome of the zoonotic hookworm Ancylostoma ceylanicum identify infection-specific gene families.</title>
        <authorList>
            <person name="Schwarz E.M."/>
            <person name="Hu Y."/>
            <person name="Antoshechkin I."/>
            <person name="Miller M.M."/>
            <person name="Sternberg P.W."/>
            <person name="Aroian R.V."/>
        </authorList>
    </citation>
    <scope>NUCLEOTIDE SEQUENCE</scope>
    <source>
        <strain evidence="3">HY135</strain>
    </source>
</reference>
<dbReference type="OrthoDB" id="5811916at2759"/>
<comment type="caution">
    <text evidence="2">The sequence shown here is derived from an EMBL/GenBank/DDBJ whole genome shotgun (WGS) entry which is preliminary data.</text>
</comment>
<feature type="domain" description="Acyl-CoA dehydrogenase 11-like C-terminal" evidence="1">
    <location>
        <begin position="40"/>
        <end position="92"/>
    </location>
</feature>
<dbReference type="EMBL" id="JARK01001343">
    <property type="protein sequence ID" value="EYC28720.1"/>
    <property type="molecule type" value="Genomic_DNA"/>
</dbReference>
<proteinExistence type="predicted"/>
<evidence type="ECO:0000313" key="3">
    <source>
        <dbReference type="Proteomes" id="UP000024635"/>
    </source>
</evidence>
<organism evidence="2 3">
    <name type="scientific">Ancylostoma ceylanicum</name>
    <dbReference type="NCBI Taxonomy" id="53326"/>
    <lineage>
        <taxon>Eukaryota</taxon>
        <taxon>Metazoa</taxon>
        <taxon>Ecdysozoa</taxon>
        <taxon>Nematoda</taxon>
        <taxon>Chromadorea</taxon>
        <taxon>Rhabditida</taxon>
        <taxon>Rhabditina</taxon>
        <taxon>Rhabditomorpha</taxon>
        <taxon>Strongyloidea</taxon>
        <taxon>Ancylostomatidae</taxon>
        <taxon>Ancylostomatinae</taxon>
        <taxon>Ancylostoma</taxon>
    </lineage>
</organism>
<keyword evidence="3" id="KW-1185">Reference proteome</keyword>
<protein>
    <recommendedName>
        <fullName evidence="1">Acyl-CoA dehydrogenase 11-like C-terminal domain-containing protein</fullName>
    </recommendedName>
</protein>
<dbReference type="AlphaFoldDB" id="A0A016VMS2"/>
<dbReference type="InterPro" id="IPR053998">
    <property type="entry name" value="ACDH-11_C"/>
</dbReference>
<name>A0A016VMS2_9BILA</name>
<dbReference type="Pfam" id="PF22217">
    <property type="entry name" value="ACDH-11_C"/>
    <property type="match status" value="1"/>
</dbReference>
<gene>
    <name evidence="2" type="primary">Acey_s0007.g3380</name>
    <name evidence="2" type="ORF">Y032_0007g3380</name>
</gene>